<evidence type="ECO:0000313" key="4">
    <source>
        <dbReference type="Proteomes" id="UP001596298"/>
    </source>
</evidence>
<proteinExistence type="predicted"/>
<dbReference type="Proteomes" id="UP001596298">
    <property type="component" value="Unassembled WGS sequence"/>
</dbReference>
<dbReference type="InterPro" id="IPR002877">
    <property type="entry name" value="RNA_MeTrfase_FtsJ_dom"/>
</dbReference>
<dbReference type="GO" id="GO:0008168">
    <property type="term" value="F:methyltransferase activity"/>
    <property type="evidence" value="ECO:0007669"/>
    <property type="project" value="UniProtKB-KW"/>
</dbReference>
<comment type="caution">
    <text evidence="3">The sequence shown here is derived from an EMBL/GenBank/DDBJ whole genome shotgun (WGS) entry which is preliminary data.</text>
</comment>
<evidence type="ECO:0000256" key="1">
    <source>
        <dbReference type="ARBA" id="ARBA00022884"/>
    </source>
</evidence>
<sequence length="116" mass="12814">MSLRLVLDRLAALTASDGDLITLVKPQFEVGRERLARTGVVSSPRERHRVLRDVLALVPQAGLYPHGLTASPISGGTGNREYLLWARHTQEGRMTEVDVQTALEELLTDELKDAQV</sequence>
<evidence type="ECO:0000313" key="3">
    <source>
        <dbReference type="EMBL" id="MFC6707396.1"/>
    </source>
</evidence>
<dbReference type="InterPro" id="IPR047048">
    <property type="entry name" value="TlyA"/>
</dbReference>
<keyword evidence="3" id="KW-0808">Transferase</keyword>
<keyword evidence="4" id="KW-1185">Reference proteome</keyword>
<dbReference type="Gene3D" id="3.40.50.150">
    <property type="entry name" value="Vaccinia Virus protein VP39"/>
    <property type="match status" value="1"/>
</dbReference>
<gene>
    <name evidence="3" type="ORF">ACFQDH_19620</name>
</gene>
<keyword evidence="1" id="KW-0694">RNA-binding</keyword>
<accession>A0ABW2AM33</accession>
<protein>
    <submittedName>
        <fullName evidence="3">SAM-dependent methyltransferase</fullName>
    </submittedName>
</protein>
<dbReference type="PANTHER" id="PTHR32319:SF0">
    <property type="entry name" value="BACTERIAL HEMOLYSIN-LIKE PROTEIN"/>
    <property type="match status" value="1"/>
</dbReference>
<dbReference type="PANTHER" id="PTHR32319">
    <property type="entry name" value="BACTERIAL HEMOLYSIN-LIKE PROTEIN"/>
    <property type="match status" value="1"/>
</dbReference>
<evidence type="ECO:0000259" key="2">
    <source>
        <dbReference type="Pfam" id="PF01728"/>
    </source>
</evidence>
<feature type="domain" description="Ribosomal RNA methyltransferase FtsJ" evidence="2">
    <location>
        <begin position="2"/>
        <end position="87"/>
    </location>
</feature>
<name>A0ABW2AM33_9MICO</name>
<keyword evidence="3" id="KW-0489">Methyltransferase</keyword>
<dbReference type="RefSeq" id="WP_382404910.1">
    <property type="nucleotide sequence ID" value="NZ_JBHSWH010000001.1"/>
</dbReference>
<dbReference type="GO" id="GO:0032259">
    <property type="term" value="P:methylation"/>
    <property type="evidence" value="ECO:0007669"/>
    <property type="project" value="UniProtKB-KW"/>
</dbReference>
<reference evidence="4" key="1">
    <citation type="journal article" date="2019" name="Int. J. Syst. Evol. Microbiol.">
        <title>The Global Catalogue of Microorganisms (GCM) 10K type strain sequencing project: providing services to taxonomists for standard genome sequencing and annotation.</title>
        <authorList>
            <consortium name="The Broad Institute Genomics Platform"/>
            <consortium name="The Broad Institute Genome Sequencing Center for Infectious Disease"/>
            <person name="Wu L."/>
            <person name="Ma J."/>
        </authorList>
    </citation>
    <scope>NUCLEOTIDE SEQUENCE [LARGE SCALE GENOMIC DNA]</scope>
    <source>
        <strain evidence="4">CCUG 58127</strain>
    </source>
</reference>
<organism evidence="3 4">
    <name type="scientific">Flexivirga alba</name>
    <dbReference type="NCBI Taxonomy" id="702742"/>
    <lineage>
        <taxon>Bacteria</taxon>
        <taxon>Bacillati</taxon>
        <taxon>Actinomycetota</taxon>
        <taxon>Actinomycetes</taxon>
        <taxon>Micrococcales</taxon>
        <taxon>Dermacoccaceae</taxon>
        <taxon>Flexivirga</taxon>
    </lineage>
</organism>
<dbReference type="InterPro" id="IPR029063">
    <property type="entry name" value="SAM-dependent_MTases_sf"/>
</dbReference>
<dbReference type="Pfam" id="PF01728">
    <property type="entry name" value="FtsJ"/>
    <property type="match status" value="1"/>
</dbReference>
<dbReference type="EMBL" id="JBHSWH010000001">
    <property type="protein sequence ID" value="MFC6707396.1"/>
    <property type="molecule type" value="Genomic_DNA"/>
</dbReference>